<dbReference type="CDD" id="cd23509">
    <property type="entry name" value="Gnk2-like"/>
    <property type="match status" value="2"/>
</dbReference>
<feature type="domain" description="Gnk2-homologous" evidence="4">
    <location>
        <begin position="138"/>
        <end position="246"/>
    </location>
</feature>
<comment type="caution">
    <text evidence="5">The sequence shown here is derived from an EMBL/GenBank/DDBJ whole genome shotgun (WGS) entry which is preliminary data.</text>
</comment>
<dbReference type="Pfam" id="PF01657">
    <property type="entry name" value="Stress-antifung"/>
    <property type="match status" value="2"/>
</dbReference>
<keyword evidence="1 3" id="KW-0732">Signal</keyword>
<accession>A0AAV5HST5</accession>
<dbReference type="Proteomes" id="UP001054252">
    <property type="component" value="Unassembled WGS sequence"/>
</dbReference>
<dbReference type="InterPro" id="IPR038408">
    <property type="entry name" value="GNK2_sf"/>
</dbReference>
<evidence type="ECO:0000256" key="2">
    <source>
        <dbReference type="ARBA" id="ARBA00022737"/>
    </source>
</evidence>
<dbReference type="PROSITE" id="PS51473">
    <property type="entry name" value="GNK2"/>
    <property type="match status" value="2"/>
</dbReference>
<reference evidence="5 6" key="1">
    <citation type="journal article" date="2021" name="Commun. Biol.">
        <title>The genome of Shorea leprosula (Dipterocarpaceae) highlights the ecological relevance of drought in aseasonal tropical rainforests.</title>
        <authorList>
            <person name="Ng K.K.S."/>
            <person name="Kobayashi M.J."/>
            <person name="Fawcett J.A."/>
            <person name="Hatakeyama M."/>
            <person name="Paape T."/>
            <person name="Ng C.H."/>
            <person name="Ang C.C."/>
            <person name="Tnah L.H."/>
            <person name="Lee C.T."/>
            <person name="Nishiyama T."/>
            <person name="Sese J."/>
            <person name="O'Brien M.J."/>
            <person name="Copetti D."/>
            <person name="Mohd Noor M.I."/>
            <person name="Ong R.C."/>
            <person name="Putra M."/>
            <person name="Sireger I.Z."/>
            <person name="Indrioko S."/>
            <person name="Kosugi Y."/>
            <person name="Izuno A."/>
            <person name="Isagi Y."/>
            <person name="Lee S.L."/>
            <person name="Shimizu K.K."/>
        </authorList>
    </citation>
    <scope>NUCLEOTIDE SEQUENCE [LARGE SCALE GENOMIC DNA]</scope>
    <source>
        <strain evidence="5">214</strain>
    </source>
</reference>
<evidence type="ECO:0000256" key="1">
    <source>
        <dbReference type="ARBA" id="ARBA00022729"/>
    </source>
</evidence>
<evidence type="ECO:0000259" key="4">
    <source>
        <dbReference type="PROSITE" id="PS51473"/>
    </source>
</evidence>
<sequence length="270" mass="29743">MRFSSSTLFLLLLSFAFHINLSSAEGAVDFRKGCDISNGNFTANSTYEANLNRLFSQLSSDQDFKYGFYNMSVGQSPDQVNAIALCRGDQKENACRSCLNDTISALQKGCPRNKEAIGWSELCTLRYSTRKIFGVMETDPFHALWRVDSQAAPRDDNDFDRAMTFLLKNLSGGAANGNPLFKFAAGETISSQRICAMVQCTPDLSQENCSACLARGSDRMRSHCYGITGCRIVQPSCILRYEINFFLDDSAVNITDVPFSPPSPSPTEGS</sequence>
<evidence type="ECO:0000313" key="5">
    <source>
        <dbReference type="EMBL" id="GKU88634.1"/>
    </source>
</evidence>
<name>A0AAV5HST5_9ROSI</name>
<evidence type="ECO:0000313" key="6">
    <source>
        <dbReference type="Proteomes" id="UP001054252"/>
    </source>
</evidence>
<dbReference type="FunFam" id="3.30.430.20:FF:000003">
    <property type="entry name" value="Cysteine-rich RLK (RECEPTOR-like protein kinase) 10"/>
    <property type="match status" value="1"/>
</dbReference>
<dbReference type="AlphaFoldDB" id="A0AAV5HST5"/>
<evidence type="ECO:0000256" key="3">
    <source>
        <dbReference type="SAM" id="SignalP"/>
    </source>
</evidence>
<gene>
    <name evidence="5" type="ORF">SLEP1_g2871</name>
</gene>
<organism evidence="5 6">
    <name type="scientific">Rubroshorea leprosula</name>
    <dbReference type="NCBI Taxonomy" id="152421"/>
    <lineage>
        <taxon>Eukaryota</taxon>
        <taxon>Viridiplantae</taxon>
        <taxon>Streptophyta</taxon>
        <taxon>Embryophyta</taxon>
        <taxon>Tracheophyta</taxon>
        <taxon>Spermatophyta</taxon>
        <taxon>Magnoliopsida</taxon>
        <taxon>eudicotyledons</taxon>
        <taxon>Gunneridae</taxon>
        <taxon>Pentapetalae</taxon>
        <taxon>rosids</taxon>
        <taxon>malvids</taxon>
        <taxon>Malvales</taxon>
        <taxon>Dipterocarpaceae</taxon>
        <taxon>Rubroshorea</taxon>
    </lineage>
</organism>
<proteinExistence type="predicted"/>
<dbReference type="InterPro" id="IPR002902">
    <property type="entry name" value="GNK2"/>
</dbReference>
<keyword evidence="2" id="KW-0677">Repeat</keyword>
<protein>
    <recommendedName>
        <fullName evidence="4">Gnk2-homologous domain-containing protein</fullName>
    </recommendedName>
</protein>
<feature type="chain" id="PRO_5043652340" description="Gnk2-homologous domain-containing protein" evidence="3">
    <location>
        <begin position="25"/>
        <end position="270"/>
    </location>
</feature>
<keyword evidence="6" id="KW-1185">Reference proteome</keyword>
<dbReference type="PANTHER" id="PTHR32099">
    <property type="entry name" value="CYSTEINE-RICH REPEAT SECRETORY PROTEIN"/>
    <property type="match status" value="1"/>
</dbReference>
<dbReference type="PANTHER" id="PTHR32099:SF51">
    <property type="entry name" value="CYSTEINE-RICH RECEPTOR-LIKE PROTEIN KINASE 25 ISOFORM X1"/>
    <property type="match status" value="1"/>
</dbReference>
<dbReference type="EMBL" id="BPVZ01000002">
    <property type="protein sequence ID" value="GKU88634.1"/>
    <property type="molecule type" value="Genomic_DNA"/>
</dbReference>
<feature type="domain" description="Gnk2-homologous" evidence="4">
    <location>
        <begin position="29"/>
        <end position="132"/>
    </location>
</feature>
<feature type="signal peptide" evidence="3">
    <location>
        <begin position="1"/>
        <end position="24"/>
    </location>
</feature>
<dbReference type="Gene3D" id="3.30.430.20">
    <property type="entry name" value="Gnk2 domain, C-X8-C-X2-C motif"/>
    <property type="match status" value="2"/>
</dbReference>